<dbReference type="Gene3D" id="1.10.287.730">
    <property type="entry name" value="Helix hairpin bin"/>
    <property type="match status" value="1"/>
</dbReference>
<dbReference type="SUPFAM" id="SSF53335">
    <property type="entry name" value="S-adenosyl-L-methionine-dependent methyltransferases"/>
    <property type="match status" value="1"/>
</dbReference>
<dbReference type="InterPro" id="IPR029063">
    <property type="entry name" value="SAM-dependent_MTases_sf"/>
</dbReference>
<evidence type="ECO:0000256" key="4">
    <source>
        <dbReference type="ARBA" id="ARBA00022490"/>
    </source>
</evidence>
<dbReference type="PANTHER" id="PTHR22807">
    <property type="entry name" value="NOP2 YEAST -RELATED NOL1/NOP2/FMU SUN DOMAIN-CONTAINING"/>
    <property type="match status" value="1"/>
</dbReference>
<keyword evidence="6 14" id="KW-0489">Methyltransferase</keyword>
<dbReference type="Gene3D" id="1.10.940.10">
    <property type="entry name" value="NusB-like"/>
    <property type="match status" value="1"/>
</dbReference>
<comment type="catalytic activity">
    <reaction evidence="12">
        <text>cytidine(967) in 16S rRNA + S-adenosyl-L-methionine = 5-methylcytidine(967) in 16S rRNA + S-adenosyl-L-homocysteine + H(+)</text>
        <dbReference type="Rhea" id="RHEA:42748"/>
        <dbReference type="Rhea" id="RHEA-COMP:10219"/>
        <dbReference type="Rhea" id="RHEA-COMP:10220"/>
        <dbReference type="ChEBI" id="CHEBI:15378"/>
        <dbReference type="ChEBI" id="CHEBI:57856"/>
        <dbReference type="ChEBI" id="CHEBI:59789"/>
        <dbReference type="ChEBI" id="CHEBI:74483"/>
        <dbReference type="ChEBI" id="CHEBI:82748"/>
        <dbReference type="EC" id="2.1.1.176"/>
    </reaction>
</comment>
<evidence type="ECO:0000256" key="9">
    <source>
        <dbReference type="ARBA" id="ARBA00022884"/>
    </source>
</evidence>
<dbReference type="Pfam" id="PF01029">
    <property type="entry name" value="NusB"/>
    <property type="match status" value="1"/>
</dbReference>
<evidence type="ECO:0000256" key="6">
    <source>
        <dbReference type="ARBA" id="ARBA00022603"/>
    </source>
</evidence>
<dbReference type="InterPro" id="IPR006027">
    <property type="entry name" value="NusB_RsmB_TIM44"/>
</dbReference>
<dbReference type="Pfam" id="PF01189">
    <property type="entry name" value="Methyltr_RsmB-F"/>
    <property type="match status" value="1"/>
</dbReference>
<evidence type="ECO:0000256" key="10">
    <source>
        <dbReference type="ARBA" id="ARBA00030399"/>
    </source>
</evidence>
<dbReference type="GO" id="GO:0070475">
    <property type="term" value="P:rRNA base methylation"/>
    <property type="evidence" value="ECO:0007669"/>
    <property type="project" value="TreeGrafter"/>
</dbReference>
<comment type="function">
    <text evidence="1">Specifically methylates the cytosine at position 967 (m5C967) of 16S rRNA.</text>
</comment>
<dbReference type="NCBIfam" id="TIGR00563">
    <property type="entry name" value="rsmB"/>
    <property type="match status" value="1"/>
</dbReference>
<sequence>MAANIVNDVLHHGHSLDSTTAKRLKLQPAENHSEIREIAWGSVRWAYRYRGLLQQKLHKPIRSQDAILENLLLCAFYQYEHLDAPDYAITSSAVEAASLLNREHAKNLVNGVLRAHLRNPASITTGQEEAQYATPMWLLSCLRKAWPDDWNDIVDTYNSKPPLTLRANAQLTSRSDYMLRLVKAGVDSTVSNLSPWAITLAKPRSVLKVPGFSDGLVSVQDAAAQLSPCFLGPLQGLRILDACAAPGGKTGQLYELATDSTSITAIDLPGRTHLIHENIQRLKGHVDIIGGDVTEPDRWWDGTPYDRIILDAPCSGTGVIRRHPDIRVLRRHTDIPRFSCNQLNMIQQLWSLLCRGGRLLYVTCSILPAENDGVIERLLENTKDARSVPSDYSLGESTRFGRQFLPCAEGDGLYYAIVQKC</sequence>
<reference evidence="14" key="1">
    <citation type="submission" date="2015-10" db="EMBL/GenBank/DDBJ databases">
        <authorList>
            <person name="Gilbert D.G."/>
        </authorList>
    </citation>
    <scope>NUCLEOTIDE SEQUENCE</scope>
</reference>
<dbReference type="InterPro" id="IPR035926">
    <property type="entry name" value="NusB-like_sf"/>
</dbReference>
<dbReference type="InterPro" id="IPR004573">
    <property type="entry name" value="rRNA_ssu_MeTfrase_B"/>
</dbReference>
<dbReference type="PRINTS" id="PR02008">
    <property type="entry name" value="RCMTFAMILY"/>
</dbReference>
<name>A0A160TTR6_9ZZZZ</name>
<evidence type="ECO:0000256" key="5">
    <source>
        <dbReference type="ARBA" id="ARBA00022552"/>
    </source>
</evidence>
<dbReference type="Pfam" id="PF22458">
    <property type="entry name" value="RsmF-B_ferredox"/>
    <property type="match status" value="1"/>
</dbReference>
<dbReference type="InterPro" id="IPR001678">
    <property type="entry name" value="MeTrfase_RsmB-F_NOP2_dom"/>
</dbReference>
<keyword evidence="7 14" id="KW-0808">Transferase</keyword>
<dbReference type="EMBL" id="CZRL01000063">
    <property type="protein sequence ID" value="CUS51394.1"/>
    <property type="molecule type" value="Genomic_DNA"/>
</dbReference>
<dbReference type="SUPFAM" id="SSF48013">
    <property type="entry name" value="NusB-like"/>
    <property type="match status" value="1"/>
</dbReference>
<dbReference type="InterPro" id="IPR049560">
    <property type="entry name" value="MeTrfase_RsmB-F_NOP2_cat"/>
</dbReference>
<evidence type="ECO:0000256" key="12">
    <source>
        <dbReference type="ARBA" id="ARBA00047283"/>
    </source>
</evidence>
<dbReference type="Gene3D" id="3.30.70.1170">
    <property type="entry name" value="Sun protein, domain 3"/>
    <property type="match status" value="1"/>
</dbReference>
<evidence type="ECO:0000313" key="14">
    <source>
        <dbReference type="EMBL" id="CUS51394.1"/>
    </source>
</evidence>
<keyword evidence="9" id="KW-0694">RNA-binding</keyword>
<dbReference type="GO" id="GO:0005829">
    <property type="term" value="C:cytosol"/>
    <property type="evidence" value="ECO:0007669"/>
    <property type="project" value="TreeGrafter"/>
</dbReference>
<dbReference type="GO" id="GO:0003723">
    <property type="term" value="F:RNA binding"/>
    <property type="evidence" value="ECO:0007669"/>
    <property type="project" value="UniProtKB-KW"/>
</dbReference>
<accession>A0A160TTR6</accession>
<dbReference type="GO" id="GO:0006355">
    <property type="term" value="P:regulation of DNA-templated transcription"/>
    <property type="evidence" value="ECO:0007669"/>
    <property type="project" value="InterPro"/>
</dbReference>
<feature type="domain" description="SAM-dependent MTase RsmB/NOP-type" evidence="13">
    <location>
        <begin position="153"/>
        <end position="421"/>
    </location>
</feature>
<proteinExistence type="predicted"/>
<dbReference type="PANTHER" id="PTHR22807:SF61">
    <property type="entry name" value="NOL1_NOP2_SUN FAMILY PROTEIN _ ANTITERMINATION NUSB DOMAIN-CONTAINING PROTEIN"/>
    <property type="match status" value="1"/>
</dbReference>
<keyword evidence="5" id="KW-0698">rRNA processing</keyword>
<evidence type="ECO:0000256" key="2">
    <source>
        <dbReference type="ARBA" id="ARBA00004496"/>
    </source>
</evidence>
<protein>
    <recommendedName>
        <fullName evidence="3">16S rRNA (cytosine(967)-C(5))-methyltransferase</fullName>
        <ecNumber evidence="3">2.1.1.176</ecNumber>
    </recommendedName>
    <alternativeName>
        <fullName evidence="10">16S rRNA m5C967 methyltransferase</fullName>
    </alternativeName>
    <alternativeName>
        <fullName evidence="11">rRNA (cytosine-C(5)-)-methyltransferase RsmB</fullName>
    </alternativeName>
</protein>
<evidence type="ECO:0000256" key="1">
    <source>
        <dbReference type="ARBA" id="ARBA00002724"/>
    </source>
</evidence>
<evidence type="ECO:0000256" key="3">
    <source>
        <dbReference type="ARBA" id="ARBA00012140"/>
    </source>
</evidence>
<dbReference type="AlphaFoldDB" id="A0A160TTR6"/>
<dbReference type="CDD" id="cd02440">
    <property type="entry name" value="AdoMet_MTases"/>
    <property type="match status" value="1"/>
</dbReference>
<comment type="subcellular location">
    <subcellularLocation>
        <location evidence="2">Cytoplasm</location>
    </subcellularLocation>
</comment>
<dbReference type="InterPro" id="IPR054728">
    <property type="entry name" value="RsmB-like_ferredoxin"/>
</dbReference>
<dbReference type="InterPro" id="IPR023267">
    <property type="entry name" value="RCMT"/>
</dbReference>
<keyword evidence="8" id="KW-0949">S-adenosyl-L-methionine</keyword>
<dbReference type="Gene3D" id="3.40.50.150">
    <property type="entry name" value="Vaccinia Virus protein VP39"/>
    <property type="match status" value="1"/>
</dbReference>
<evidence type="ECO:0000256" key="11">
    <source>
        <dbReference type="ARBA" id="ARBA00031088"/>
    </source>
</evidence>
<dbReference type="EC" id="2.1.1.176" evidence="3"/>
<dbReference type="GO" id="GO:0009383">
    <property type="term" value="F:rRNA (cytosine-C5-)-methyltransferase activity"/>
    <property type="evidence" value="ECO:0007669"/>
    <property type="project" value="TreeGrafter"/>
</dbReference>
<evidence type="ECO:0000259" key="13">
    <source>
        <dbReference type="PROSITE" id="PS51686"/>
    </source>
</evidence>
<dbReference type="NCBIfam" id="NF008149">
    <property type="entry name" value="PRK10901.1"/>
    <property type="match status" value="1"/>
</dbReference>
<organism evidence="14">
    <name type="scientific">hydrothermal vent metagenome</name>
    <dbReference type="NCBI Taxonomy" id="652676"/>
    <lineage>
        <taxon>unclassified sequences</taxon>
        <taxon>metagenomes</taxon>
        <taxon>ecological metagenomes</taxon>
    </lineage>
</organism>
<evidence type="ECO:0000256" key="7">
    <source>
        <dbReference type="ARBA" id="ARBA00022679"/>
    </source>
</evidence>
<gene>
    <name evidence="14" type="ORF">MGWOODY_XGa1039</name>
</gene>
<dbReference type="PROSITE" id="PS51686">
    <property type="entry name" value="SAM_MT_RSMB_NOP"/>
    <property type="match status" value="1"/>
</dbReference>
<evidence type="ECO:0000256" key="8">
    <source>
        <dbReference type="ARBA" id="ARBA00022691"/>
    </source>
</evidence>
<keyword evidence="4" id="KW-0963">Cytoplasm</keyword>